<reference evidence="1 2" key="2">
    <citation type="submission" date="2018-11" db="EMBL/GenBank/DDBJ databases">
        <authorList>
            <consortium name="Pathogen Informatics"/>
        </authorList>
    </citation>
    <scope>NUCLEOTIDE SEQUENCE [LARGE SCALE GENOMIC DNA]</scope>
    <source>
        <strain evidence="1 2">Egypt</strain>
    </source>
</reference>
<dbReference type="Proteomes" id="UP000272942">
    <property type="component" value="Unassembled WGS sequence"/>
</dbReference>
<name>A0A183B4M3_9TREM</name>
<evidence type="ECO:0000313" key="2">
    <source>
        <dbReference type="Proteomes" id="UP000272942"/>
    </source>
</evidence>
<accession>A0A183B4M3</accession>
<evidence type="ECO:0000313" key="1">
    <source>
        <dbReference type="EMBL" id="VDP91430.1"/>
    </source>
</evidence>
<gene>
    <name evidence="1" type="ORF">ECPE_LOCUS14158</name>
</gene>
<dbReference type="WBParaSite" id="ECPE_0001419801-mRNA-1">
    <property type="protein sequence ID" value="ECPE_0001419801-mRNA-1"/>
    <property type="gene ID" value="ECPE_0001419801"/>
</dbReference>
<dbReference type="EMBL" id="UZAN01056840">
    <property type="protein sequence ID" value="VDP91430.1"/>
    <property type="molecule type" value="Genomic_DNA"/>
</dbReference>
<dbReference type="OrthoDB" id="5968803at2759"/>
<sequence length="192" mass="22150">MPALISILDSLSPNSQSSKPCSPISIPEKFAIGNNYNRWETQTQIYLRNFPRDKQADLVYRLPTGEALDIVSESRILDHKITDDTFKRVRQLLDTPKLAIEYRREIHSRRQLADENVCTYVRALRHLADRAFPNLSSSERNQRILEQPIEGTSSTSTQKEFYLQHPEELDEAVARVELLERRIAVMVRQSGA</sequence>
<protein>
    <submittedName>
        <fullName evidence="3">Retrotrans_gag domain-containing protein</fullName>
    </submittedName>
</protein>
<evidence type="ECO:0000313" key="3">
    <source>
        <dbReference type="WBParaSite" id="ECPE_0001419801-mRNA-1"/>
    </source>
</evidence>
<keyword evidence="2" id="KW-1185">Reference proteome</keyword>
<dbReference type="AlphaFoldDB" id="A0A183B4M3"/>
<reference evidence="3" key="1">
    <citation type="submission" date="2016-06" db="UniProtKB">
        <authorList>
            <consortium name="WormBaseParasite"/>
        </authorList>
    </citation>
    <scope>IDENTIFICATION</scope>
</reference>
<proteinExistence type="predicted"/>
<organism evidence="3">
    <name type="scientific">Echinostoma caproni</name>
    <dbReference type="NCBI Taxonomy" id="27848"/>
    <lineage>
        <taxon>Eukaryota</taxon>
        <taxon>Metazoa</taxon>
        <taxon>Spiralia</taxon>
        <taxon>Lophotrochozoa</taxon>
        <taxon>Platyhelminthes</taxon>
        <taxon>Trematoda</taxon>
        <taxon>Digenea</taxon>
        <taxon>Plagiorchiida</taxon>
        <taxon>Echinostomata</taxon>
        <taxon>Echinostomatoidea</taxon>
        <taxon>Echinostomatidae</taxon>
        <taxon>Echinostoma</taxon>
    </lineage>
</organism>